<name>A0A8C3AFZ9_CYCLU</name>
<protein>
    <submittedName>
        <fullName evidence="1">Uncharacterized protein</fullName>
    </submittedName>
</protein>
<evidence type="ECO:0000313" key="2">
    <source>
        <dbReference type="Proteomes" id="UP000694565"/>
    </source>
</evidence>
<organism evidence="1 2">
    <name type="scientific">Cyclopterus lumpus</name>
    <name type="common">Lumpsucker</name>
    <dbReference type="NCBI Taxonomy" id="8103"/>
    <lineage>
        <taxon>Eukaryota</taxon>
        <taxon>Metazoa</taxon>
        <taxon>Chordata</taxon>
        <taxon>Craniata</taxon>
        <taxon>Vertebrata</taxon>
        <taxon>Euteleostomi</taxon>
        <taxon>Actinopterygii</taxon>
        <taxon>Neopterygii</taxon>
        <taxon>Teleostei</taxon>
        <taxon>Neoteleostei</taxon>
        <taxon>Acanthomorphata</taxon>
        <taxon>Eupercaria</taxon>
        <taxon>Perciformes</taxon>
        <taxon>Cottioidei</taxon>
        <taxon>Cottales</taxon>
        <taxon>Cyclopteridae</taxon>
        <taxon>Cyclopterus</taxon>
    </lineage>
</organism>
<proteinExistence type="predicted"/>
<keyword evidence="2" id="KW-1185">Reference proteome</keyword>
<dbReference type="AlphaFoldDB" id="A0A8C3AFZ9"/>
<reference evidence="1" key="2">
    <citation type="submission" date="2025-09" db="UniProtKB">
        <authorList>
            <consortium name="Ensembl"/>
        </authorList>
    </citation>
    <scope>IDENTIFICATION</scope>
</reference>
<sequence length="105" mass="11694">HNYCGITMGQVVEGRYKMATSARTTSPSLPHRSPSCSCLRHLIEAGGRQGRGPRSLDSPVWSFAWLINHFLLRDVLKLSGLCCFEAITLVSFYFPIFSACQTELV</sequence>
<reference evidence="1" key="1">
    <citation type="submission" date="2025-08" db="UniProtKB">
        <authorList>
            <consortium name="Ensembl"/>
        </authorList>
    </citation>
    <scope>IDENTIFICATION</scope>
</reference>
<evidence type="ECO:0000313" key="1">
    <source>
        <dbReference type="Ensembl" id="ENSCLMP00005040551.1"/>
    </source>
</evidence>
<dbReference type="Proteomes" id="UP000694565">
    <property type="component" value="Unplaced"/>
</dbReference>
<dbReference type="GeneTree" id="ENSGT01010000229904"/>
<dbReference type="Ensembl" id="ENSCLMT00005042055.1">
    <property type="protein sequence ID" value="ENSCLMP00005040551.1"/>
    <property type="gene ID" value="ENSCLMG00005019099.1"/>
</dbReference>
<accession>A0A8C3AFZ9</accession>